<feature type="domain" description="Aerobactin siderophore biosynthesis IucA/IucC N-terminal" evidence="3">
    <location>
        <begin position="142"/>
        <end position="391"/>
    </location>
</feature>
<dbReference type="RefSeq" id="WP_201811341.1">
    <property type="nucleotide sequence ID" value="NZ_JAERRI010000030.1"/>
</dbReference>
<dbReference type="Gene3D" id="1.10.510.40">
    <property type="match status" value="1"/>
</dbReference>
<dbReference type="Proteomes" id="UP000629371">
    <property type="component" value="Unassembled WGS sequence"/>
</dbReference>
<accession>A0ABS1N3I1</accession>
<dbReference type="InterPro" id="IPR022770">
    <property type="entry name" value="IucA/IucC-like_C"/>
</dbReference>
<evidence type="ECO:0000259" key="3">
    <source>
        <dbReference type="Pfam" id="PF04183"/>
    </source>
</evidence>
<dbReference type="InterPro" id="IPR037455">
    <property type="entry name" value="LucA/IucC-like"/>
</dbReference>
<dbReference type="InterPro" id="IPR007310">
    <property type="entry name" value="Aerobactin_biosyn_IucA/IucC_N"/>
</dbReference>
<evidence type="ECO:0000313" key="6">
    <source>
        <dbReference type="Proteomes" id="UP000629371"/>
    </source>
</evidence>
<evidence type="ECO:0000313" key="5">
    <source>
        <dbReference type="EMBL" id="MBL1094621.1"/>
    </source>
</evidence>
<dbReference type="PANTHER" id="PTHR34384">
    <property type="entry name" value="L-2,3-DIAMINOPROPANOATE--CITRATE LIGASE"/>
    <property type="match status" value="1"/>
</dbReference>
<evidence type="ECO:0000256" key="1">
    <source>
        <dbReference type="ARBA" id="ARBA00004924"/>
    </source>
</evidence>
<dbReference type="Gene3D" id="3.30.310.280">
    <property type="match status" value="1"/>
</dbReference>
<keyword evidence="6" id="KW-1185">Reference proteome</keyword>
<proteinExistence type="inferred from homology"/>
<comment type="similarity">
    <text evidence="2">Belongs to the IucA/IucC family.</text>
</comment>
<sequence>MPTAQDAVAHLTPALWARANRLLIRKGLAEFAHERLLTPRRLPQDGRYAVRSDDGGTEYRFAARRTALDHWQVDADSITRHRGPDELPLDALEFFIELRTSLGLGQEILPVYLEEISSTLSGTAYKLGLDQPSAAELAKSGFQAIETGMTEGHPCFVANNGRLGFGIHEYHAYAPEAANALTLIWLAARRDHATFTAGAGLDYDTLIRAELAEETRSRFTTTLTGLGLDPDDYYLFPTHPWQWWNKLSVTFAAEVARQHLVCLGPGDDEYLAQQSIRTFFNTTDPAKHYVKTALSVLNMGFMRGLSASYMEATPAINDWLARLIDADDTFRAARFSIIRERAAIGYHHRQYEAATEKGSPYLKMLAALWRESPVPTLEPGQRLATMASLLHTDRGGDSLAGALIEESGLEPAVWLRRYLDGYLVPVLHAFYAYDLVFMPHGENAILVVEDGAVARVIFKDIAEEIAVMNPDAVLPPAVARIRADVPEDKKLLSVFTDVFDCFFRFLAATLDDRGILDEDTFWRTVAECVTDYQRAHPHLADKFARYDMFTDEFALSCLNRLQLRNNQQMVDLQDPAGALQLIGTLRNPIAPHAPAR</sequence>
<dbReference type="Pfam" id="PF06276">
    <property type="entry name" value="FhuF"/>
    <property type="match status" value="1"/>
</dbReference>
<reference evidence="5 6" key="1">
    <citation type="submission" date="2021-01" db="EMBL/GenBank/DDBJ databases">
        <title>WGS of actinomycetes isolated from Thailand.</title>
        <authorList>
            <person name="Thawai C."/>
        </authorList>
    </citation>
    <scope>NUCLEOTIDE SEQUENCE [LARGE SCALE GENOMIC DNA]</scope>
    <source>
        <strain evidence="5 6">CH9-7</strain>
    </source>
</reference>
<dbReference type="Gene3D" id="6.10.250.3370">
    <property type="match status" value="1"/>
</dbReference>
<evidence type="ECO:0000256" key="2">
    <source>
        <dbReference type="ARBA" id="ARBA00007832"/>
    </source>
</evidence>
<comment type="pathway">
    <text evidence="1">Siderophore biosynthesis.</text>
</comment>
<gene>
    <name evidence="5" type="ORF">JK360_35805</name>
</gene>
<feature type="domain" description="Aerobactin siderophore biosynthesis IucA/IucC-like C-terminal" evidence="4">
    <location>
        <begin position="414"/>
        <end position="570"/>
    </location>
</feature>
<dbReference type="EMBL" id="JAERRI010000030">
    <property type="protein sequence ID" value="MBL1094621.1"/>
    <property type="molecule type" value="Genomic_DNA"/>
</dbReference>
<name>A0ABS1N3I1_9ACTN</name>
<dbReference type="PANTHER" id="PTHR34384:SF6">
    <property type="entry name" value="STAPHYLOFERRIN B SYNTHASE"/>
    <property type="match status" value="1"/>
</dbReference>
<comment type="caution">
    <text evidence="5">The sequence shown here is derived from an EMBL/GenBank/DDBJ whole genome shotgun (WGS) entry which is preliminary data.</text>
</comment>
<protein>
    <submittedName>
        <fullName evidence="5">IucA/IucC family siderophore biosynthesis protein</fullName>
    </submittedName>
</protein>
<dbReference type="Pfam" id="PF04183">
    <property type="entry name" value="IucA_IucC"/>
    <property type="match status" value="1"/>
</dbReference>
<evidence type="ECO:0000259" key="4">
    <source>
        <dbReference type="Pfam" id="PF06276"/>
    </source>
</evidence>
<organism evidence="5 6">
    <name type="scientific">Streptomyces siderophoricus</name>
    <dbReference type="NCBI Taxonomy" id="2802281"/>
    <lineage>
        <taxon>Bacteria</taxon>
        <taxon>Bacillati</taxon>
        <taxon>Actinomycetota</taxon>
        <taxon>Actinomycetes</taxon>
        <taxon>Kitasatosporales</taxon>
        <taxon>Streptomycetaceae</taxon>
        <taxon>Streptomyces</taxon>
    </lineage>
</organism>